<proteinExistence type="predicted"/>
<feature type="region of interest" description="Disordered" evidence="1">
    <location>
        <begin position="1027"/>
        <end position="1216"/>
    </location>
</feature>
<gene>
    <name evidence="2" type="ORF">N7530_009733</name>
</gene>
<feature type="compositionally biased region" description="Basic residues" evidence="1">
    <location>
        <begin position="624"/>
        <end position="650"/>
    </location>
</feature>
<name>A0A9W9WJ71_9EURO</name>
<sequence>MERSMYTDHERRVTSERNKKYRGIALINLSQIVPHNSICRALDPRNVDRLCGVFSKEGCRRLDVPNHVTAVVSSHSLDDALQKARVSAAQLMSDTSDGYPHLQFPSGEVKCLHGQHRLKAGEEFLADCDQWWTVNLYLDDISPSLQATLVDEYCNEKTPTDGEIYRKIRQYQHEANAHFEKRWKSRLSPNKLKRFQQLESHDDVRAAVNSLLALPALLEHGMKICSISRALAIGCDEELVNGLNDLYEYWSSLVKHKRSKMLKIDPRTIQSLQLLAPGVSNKDRKLAKGLILGGEAFSAFTSAERTSIWKLMKSRKRIIPSLYTFFRNVWYLESCANCLKRIVSLNKKQPTIKRAVRNAFLKPHSEGGDCLIQVSETKFRPYKGHETDRAELAYRQLWLYAMRHYLKMAKEPENQDDVVKAWEKADPRILYDLAVLARRLGFRSDRIKSLLKQSPDRQIAREALLKARDHEQYKYENDVFDSLVDRVAECFQQASPLNCGPERGLTDGREIQIRHRCGYPQVKAQRQDRWFLFVDQLHTAWPSTTKKVSTLFVRQCVYYTFFNRLPFTSPSVTDRHSMSPLFVAEEGSERIPQFSEEEVPSRKVYRKTREPKKRRKEKGYGRHREQRRRHGRREKKRTREHKKGRKQSHEHRRENHQSPRSHYPQLEWHASANSPKRIYSIRDHSNEMHPSSTSGEEEGYRIDFGEHLQQSSELGTDDDTEMPHETDIESAGDPTHEFQANNSLMSVQIAREQMQNTQSQSLATIVAEQNIPREHSWELTHQREEEMAINEVLEDAVVGNTGELESAELATQQAVALPGHGPSRTDRKRSRWRDDAKYRPYDVAQPRKREKPSVSEQPQDALERQIGELLQSSEMSNRGHPTRPVTQIEFSDLSPEPPQVNEGQEESNLADRGYQRASTEHQSPWNTTVTTSAEIFDPGTGKSQEFSDSMGNGAILSTHDDEPSTFRTTIENNVANQAEPVVDDRINLSENLTSALASSKYTTEDLSQPSIQSRLQSRRDGVIFAQSASEQPSADDVPERISPETQATPGGARAEEGHEKPTALMSTTVNDQPIERQQEQPSISQDAFAPHHNSSDGERGRADTPSALHAPTRRQSKTPQPLEISGPSDHVNVDGPSGRKRRKLFGHRARQDVQRPRNSGISPGTQATPGGARAEEGHGKHTAPISTTVIDQPIERQEGSSGSSDDMNVDGPSGTHRAQLFGHRPQQNVQRPKKEIKQPRAVTQIDFTNWTDVATTERESGDPDKVNTMQQELLAHARWHDKNQSTRLNDLDENGSQRIAASRPKQIEDETVDHEWRREEDQKVRIIFRGRDDQGGWDYVIQQITVNPSNPVAVEAFAREKAKENVPVTFYDQNLRAIPPAQCFDAAVQDGTNTIFVAYGPELVRNEENMDSVSRALAEGSDH</sequence>
<evidence type="ECO:0000256" key="1">
    <source>
        <dbReference type="SAM" id="MobiDB-lite"/>
    </source>
</evidence>
<evidence type="ECO:0000313" key="2">
    <source>
        <dbReference type="EMBL" id="KAJ5465946.1"/>
    </source>
</evidence>
<dbReference type="Proteomes" id="UP001147760">
    <property type="component" value="Unassembled WGS sequence"/>
</dbReference>
<dbReference type="EMBL" id="JAPWDO010000006">
    <property type="protein sequence ID" value="KAJ5465946.1"/>
    <property type="molecule type" value="Genomic_DNA"/>
</dbReference>
<feature type="compositionally biased region" description="Polar residues" evidence="1">
    <location>
        <begin position="941"/>
        <end position="950"/>
    </location>
</feature>
<feature type="compositionally biased region" description="Basic and acidic residues" evidence="1">
    <location>
        <begin position="1093"/>
        <end position="1102"/>
    </location>
</feature>
<comment type="caution">
    <text evidence="2">The sequence shown here is derived from an EMBL/GenBank/DDBJ whole genome shotgun (WGS) entry which is preliminary data.</text>
</comment>
<feature type="region of interest" description="Disordered" evidence="1">
    <location>
        <begin position="814"/>
        <end position="965"/>
    </location>
</feature>
<feature type="region of interest" description="Disordered" evidence="1">
    <location>
        <begin position="713"/>
        <end position="736"/>
    </location>
</feature>
<evidence type="ECO:0000313" key="3">
    <source>
        <dbReference type="Proteomes" id="UP001147760"/>
    </source>
</evidence>
<protein>
    <submittedName>
        <fullName evidence="2">Uncharacterized protein</fullName>
    </submittedName>
</protein>
<dbReference type="InterPro" id="IPR022198">
    <property type="entry name" value="DUF3723"/>
</dbReference>
<organism evidence="2 3">
    <name type="scientific">Penicillium desertorum</name>
    <dbReference type="NCBI Taxonomy" id="1303715"/>
    <lineage>
        <taxon>Eukaryota</taxon>
        <taxon>Fungi</taxon>
        <taxon>Dikarya</taxon>
        <taxon>Ascomycota</taxon>
        <taxon>Pezizomycotina</taxon>
        <taxon>Eurotiomycetes</taxon>
        <taxon>Eurotiomycetidae</taxon>
        <taxon>Eurotiales</taxon>
        <taxon>Aspergillaceae</taxon>
        <taxon>Penicillium</taxon>
    </lineage>
</organism>
<reference evidence="2" key="2">
    <citation type="journal article" date="2023" name="IMA Fungus">
        <title>Comparative genomic study of the Penicillium genus elucidates a diverse pangenome and 15 lateral gene transfer events.</title>
        <authorList>
            <person name="Petersen C."/>
            <person name="Sorensen T."/>
            <person name="Nielsen M.R."/>
            <person name="Sondergaard T.E."/>
            <person name="Sorensen J.L."/>
            <person name="Fitzpatrick D.A."/>
            <person name="Frisvad J.C."/>
            <person name="Nielsen K.L."/>
        </authorList>
    </citation>
    <scope>NUCLEOTIDE SEQUENCE</scope>
    <source>
        <strain evidence="2">IBT 17660</strain>
    </source>
</reference>
<feature type="compositionally biased region" description="Basic residues" evidence="1">
    <location>
        <begin position="1138"/>
        <end position="1148"/>
    </location>
</feature>
<accession>A0A9W9WJ71</accession>
<feature type="compositionally biased region" description="Polar residues" evidence="1">
    <location>
        <begin position="1156"/>
        <end position="1168"/>
    </location>
</feature>
<feature type="compositionally biased region" description="Polar residues" evidence="1">
    <location>
        <begin position="916"/>
        <end position="933"/>
    </location>
</feature>
<feature type="compositionally biased region" description="Basic and acidic residues" evidence="1">
    <location>
        <begin position="832"/>
        <end position="853"/>
    </location>
</feature>
<dbReference type="OrthoDB" id="4227485at2759"/>
<dbReference type="Pfam" id="PF12520">
    <property type="entry name" value="DUF3723"/>
    <property type="match status" value="1"/>
</dbReference>
<keyword evidence="3" id="KW-1185">Reference proteome</keyword>
<feature type="region of interest" description="Disordered" evidence="1">
    <location>
        <begin position="585"/>
        <end position="668"/>
    </location>
</feature>
<feature type="compositionally biased region" description="Basic residues" evidence="1">
    <location>
        <begin position="603"/>
        <end position="617"/>
    </location>
</feature>
<reference evidence="2" key="1">
    <citation type="submission" date="2022-12" db="EMBL/GenBank/DDBJ databases">
        <authorList>
            <person name="Petersen C."/>
        </authorList>
    </citation>
    <scope>NUCLEOTIDE SEQUENCE</scope>
    <source>
        <strain evidence="2">IBT 17660</strain>
    </source>
</reference>